<dbReference type="EMBL" id="DXFD01000092">
    <property type="protein sequence ID" value="HIX47268.1"/>
    <property type="molecule type" value="Genomic_DNA"/>
</dbReference>
<name>A0A9D1VUX2_9FIRM</name>
<gene>
    <name evidence="1" type="ORF">H9737_06245</name>
</gene>
<dbReference type="AlphaFoldDB" id="A0A9D1VUX2"/>
<organism evidence="1 2">
    <name type="scientific">Candidatus Borkfalkia faecigallinarum</name>
    <dbReference type="NCBI Taxonomy" id="2838509"/>
    <lineage>
        <taxon>Bacteria</taxon>
        <taxon>Bacillati</taxon>
        <taxon>Bacillota</taxon>
        <taxon>Clostridia</taxon>
        <taxon>Christensenellales</taxon>
        <taxon>Christensenellaceae</taxon>
        <taxon>Candidatus Borkfalkia</taxon>
    </lineage>
</organism>
<sequence length="94" mass="10419">AAALDDAFVLQMFGRRADAQEAELAALFADDPGVTVCAEVGWEAEGYAYRVTDVSVRIEDFGIYGEERHIFVIEQIESRLDRIFGETVEVEVCG</sequence>
<proteinExistence type="predicted"/>
<evidence type="ECO:0000313" key="2">
    <source>
        <dbReference type="Proteomes" id="UP000824249"/>
    </source>
</evidence>
<reference evidence="1" key="1">
    <citation type="journal article" date="2021" name="PeerJ">
        <title>Extensive microbial diversity within the chicken gut microbiome revealed by metagenomics and culture.</title>
        <authorList>
            <person name="Gilroy R."/>
            <person name="Ravi A."/>
            <person name="Getino M."/>
            <person name="Pursley I."/>
            <person name="Horton D.L."/>
            <person name="Alikhan N.F."/>
            <person name="Baker D."/>
            <person name="Gharbi K."/>
            <person name="Hall N."/>
            <person name="Watson M."/>
            <person name="Adriaenssens E.M."/>
            <person name="Foster-Nyarko E."/>
            <person name="Jarju S."/>
            <person name="Secka A."/>
            <person name="Antonio M."/>
            <person name="Oren A."/>
            <person name="Chaudhuri R.R."/>
            <person name="La Ragione R."/>
            <person name="Hildebrand F."/>
            <person name="Pallen M.J."/>
        </authorList>
    </citation>
    <scope>NUCLEOTIDE SEQUENCE</scope>
    <source>
        <strain evidence="1">26628</strain>
    </source>
</reference>
<feature type="non-terminal residue" evidence="1">
    <location>
        <position position="1"/>
    </location>
</feature>
<reference evidence="1" key="2">
    <citation type="submission" date="2021-04" db="EMBL/GenBank/DDBJ databases">
        <authorList>
            <person name="Gilroy R."/>
        </authorList>
    </citation>
    <scope>NUCLEOTIDE SEQUENCE</scope>
    <source>
        <strain evidence="1">26628</strain>
    </source>
</reference>
<protein>
    <submittedName>
        <fullName evidence="1">Uncharacterized protein</fullName>
    </submittedName>
</protein>
<accession>A0A9D1VUX2</accession>
<evidence type="ECO:0000313" key="1">
    <source>
        <dbReference type="EMBL" id="HIX47268.1"/>
    </source>
</evidence>
<comment type="caution">
    <text evidence="1">The sequence shown here is derived from an EMBL/GenBank/DDBJ whole genome shotgun (WGS) entry which is preliminary data.</text>
</comment>
<dbReference type="Proteomes" id="UP000824249">
    <property type="component" value="Unassembled WGS sequence"/>
</dbReference>